<dbReference type="EMBL" id="BJCC01000021">
    <property type="protein sequence ID" value="GCF94636.1"/>
    <property type="molecule type" value="Genomic_DNA"/>
</dbReference>
<dbReference type="InterPro" id="IPR028082">
    <property type="entry name" value="Peripla_BP_I"/>
</dbReference>
<evidence type="ECO:0000259" key="5">
    <source>
        <dbReference type="PROSITE" id="PS50949"/>
    </source>
</evidence>
<dbReference type="AlphaFoldDB" id="A0A4P5PAG3"/>
<protein>
    <recommendedName>
        <fullName evidence="5">HTH gntR-type domain-containing protein</fullName>
    </recommendedName>
</protein>
<dbReference type="PROSITE" id="PS50949">
    <property type="entry name" value="HTH_GNTR"/>
    <property type="match status" value="1"/>
</dbReference>
<keyword evidence="3" id="KW-0238">DNA-binding</keyword>
<name>A0A4P5PAG3_9ENTE</name>
<keyword evidence="2" id="KW-0805">Transcription regulation</keyword>
<keyword evidence="4" id="KW-0804">Transcription</keyword>
<dbReference type="RefSeq" id="WP_146623052.1">
    <property type="nucleotide sequence ID" value="NZ_BJCC01000021.1"/>
</dbReference>
<dbReference type="Pfam" id="PF13407">
    <property type="entry name" value="Peripla_BP_4"/>
    <property type="match status" value="1"/>
</dbReference>
<keyword evidence="7" id="KW-1185">Reference proteome</keyword>
<dbReference type="Pfam" id="PF00392">
    <property type="entry name" value="GntR"/>
    <property type="match status" value="1"/>
</dbReference>
<dbReference type="InterPro" id="IPR036388">
    <property type="entry name" value="WH-like_DNA-bd_sf"/>
</dbReference>
<organism evidence="6 7">
    <name type="scientific">Enterococcus florum</name>
    <dbReference type="NCBI Taxonomy" id="2480627"/>
    <lineage>
        <taxon>Bacteria</taxon>
        <taxon>Bacillati</taxon>
        <taxon>Bacillota</taxon>
        <taxon>Bacilli</taxon>
        <taxon>Lactobacillales</taxon>
        <taxon>Enterococcaceae</taxon>
        <taxon>Enterococcus</taxon>
    </lineage>
</organism>
<dbReference type="SUPFAM" id="SSF46785">
    <property type="entry name" value="Winged helix' DNA-binding domain"/>
    <property type="match status" value="1"/>
</dbReference>
<dbReference type="OrthoDB" id="457376at2"/>
<dbReference type="Proteomes" id="UP000290567">
    <property type="component" value="Unassembled WGS sequence"/>
</dbReference>
<gene>
    <name evidence="6" type="ORF">NRIC_25270</name>
</gene>
<proteinExistence type="predicted"/>
<dbReference type="PANTHER" id="PTHR30146">
    <property type="entry name" value="LACI-RELATED TRANSCRIPTIONAL REPRESSOR"/>
    <property type="match status" value="1"/>
</dbReference>
<accession>A0A4P5PAG3</accession>
<dbReference type="InterPro" id="IPR000524">
    <property type="entry name" value="Tscrpt_reg_HTH_GntR"/>
</dbReference>
<dbReference type="GO" id="GO:0003700">
    <property type="term" value="F:DNA-binding transcription factor activity"/>
    <property type="evidence" value="ECO:0007669"/>
    <property type="project" value="InterPro"/>
</dbReference>
<dbReference type="InterPro" id="IPR036390">
    <property type="entry name" value="WH_DNA-bd_sf"/>
</dbReference>
<evidence type="ECO:0000256" key="3">
    <source>
        <dbReference type="ARBA" id="ARBA00023125"/>
    </source>
</evidence>
<dbReference type="Gene3D" id="1.10.10.10">
    <property type="entry name" value="Winged helix-like DNA-binding domain superfamily/Winged helix DNA-binding domain"/>
    <property type="match status" value="1"/>
</dbReference>
<keyword evidence="1" id="KW-0678">Repressor</keyword>
<feature type="domain" description="HTH gntR-type" evidence="5">
    <location>
        <begin position="5"/>
        <end position="73"/>
    </location>
</feature>
<dbReference type="Gene3D" id="3.40.50.2300">
    <property type="match status" value="2"/>
</dbReference>
<dbReference type="SUPFAM" id="SSF53822">
    <property type="entry name" value="Periplasmic binding protein-like I"/>
    <property type="match status" value="1"/>
</dbReference>
<evidence type="ECO:0000256" key="1">
    <source>
        <dbReference type="ARBA" id="ARBA00022491"/>
    </source>
</evidence>
<dbReference type="CDD" id="cd06267">
    <property type="entry name" value="PBP1_LacI_sugar_binding-like"/>
    <property type="match status" value="1"/>
</dbReference>
<dbReference type="PANTHER" id="PTHR30146:SF95">
    <property type="entry name" value="RIBOSE OPERON REPRESSOR"/>
    <property type="match status" value="1"/>
</dbReference>
<evidence type="ECO:0000256" key="2">
    <source>
        <dbReference type="ARBA" id="ARBA00023015"/>
    </source>
</evidence>
<dbReference type="InterPro" id="IPR025997">
    <property type="entry name" value="SBP_2_dom"/>
</dbReference>
<dbReference type="PRINTS" id="PR00035">
    <property type="entry name" value="HTHGNTR"/>
</dbReference>
<dbReference type="SMART" id="SM00345">
    <property type="entry name" value="HTH_GNTR"/>
    <property type="match status" value="1"/>
</dbReference>
<evidence type="ECO:0000313" key="7">
    <source>
        <dbReference type="Proteomes" id="UP000290567"/>
    </source>
</evidence>
<reference evidence="7" key="1">
    <citation type="submission" date="2019-02" db="EMBL/GenBank/DDBJ databases">
        <title>Draft genome sequence of Enterococcus sp. Gos25-1.</title>
        <authorList>
            <person name="Tanaka N."/>
            <person name="Shiwa Y."/>
            <person name="Fujita N."/>
        </authorList>
    </citation>
    <scope>NUCLEOTIDE SEQUENCE [LARGE SCALE GENOMIC DNA]</scope>
    <source>
        <strain evidence="7">Gos25-1</strain>
    </source>
</reference>
<dbReference type="CDD" id="cd07377">
    <property type="entry name" value="WHTH_GntR"/>
    <property type="match status" value="1"/>
</dbReference>
<sequence>MKKNIPLYKQIEQSFIQQIEHGQLKRGDRIPSETEIVSQFHVSQITAKSALNNLAEKGYVRRVRGKGTFVDFENIEKKERIIGLIFTTMKTDIDRKLLSHLEAFARKEKLRFFFGLSRESIDEENDLIHYFIECGVEGLIIFPTESENYNEDILRLHLEKFPLVLIDRYFNKLGITSVTSDNFSAGYKLADLVIQKQFKKFVFITTIEENSATIDRTKGIEHAFVTNQIPIDKNLWLSVPSTIESNRTIIDFLEEHQPDVVITVNAHLSNLIHEYTAANDIFQLSFDKPSGCNFYIEQDVEEIARLVVHNLKRLLDKKTCDPVITFVPTMLSAGSRTLKENTE</sequence>
<dbReference type="GO" id="GO:0000976">
    <property type="term" value="F:transcription cis-regulatory region binding"/>
    <property type="evidence" value="ECO:0007669"/>
    <property type="project" value="TreeGrafter"/>
</dbReference>
<comment type="caution">
    <text evidence="6">The sequence shown here is derived from an EMBL/GenBank/DDBJ whole genome shotgun (WGS) entry which is preliminary data.</text>
</comment>
<evidence type="ECO:0000313" key="6">
    <source>
        <dbReference type="EMBL" id="GCF94636.1"/>
    </source>
</evidence>
<evidence type="ECO:0000256" key="4">
    <source>
        <dbReference type="ARBA" id="ARBA00023163"/>
    </source>
</evidence>